<dbReference type="EMBL" id="AYKW01000007">
    <property type="protein sequence ID" value="PIL33417.1"/>
    <property type="molecule type" value="Genomic_DNA"/>
</dbReference>
<feature type="compositionally biased region" description="Basic residues" evidence="2">
    <location>
        <begin position="279"/>
        <end position="288"/>
    </location>
</feature>
<evidence type="ECO:0000256" key="1">
    <source>
        <dbReference type="ARBA" id="ARBA00010568"/>
    </source>
</evidence>
<dbReference type="Proteomes" id="UP000230002">
    <property type="component" value="Unassembled WGS sequence"/>
</dbReference>
<dbReference type="PANTHER" id="PTHR31977:SF1">
    <property type="entry name" value="UPF0696 PROTEIN C11ORF68"/>
    <property type="match status" value="1"/>
</dbReference>
<dbReference type="STRING" id="1077348.A0A2G8SI67"/>
<evidence type="ECO:0000256" key="2">
    <source>
        <dbReference type="SAM" id="MobiDB-lite"/>
    </source>
</evidence>
<keyword evidence="4" id="KW-1185">Reference proteome</keyword>
<dbReference type="PANTHER" id="PTHR31977">
    <property type="entry name" value="UPF0696 PROTEIN C11ORF68"/>
    <property type="match status" value="1"/>
</dbReference>
<dbReference type="OrthoDB" id="10067381at2759"/>
<sequence>MSKKDDDIVPADYQYEWSPKSEGTLQDFLGKCKPSMVQNDGTKPWLWVGKAERPEKLEGADAAVKEAAECLAAVTERVEEIQNDDSIPVRANKKKGLRSKKELREEVQTEATQKLKDIAVKHGYVSGKWLIFAPPDKVDMIWSSLANSLVSGPLSSTSAFLAKVATSPQDDTPNYSHLICVYMPDAYDQSSVLEVMKVLLRNHGMNLMGVKTNLYTSIGLDSKHPSGVSSTVWKNTALMKDSEIKALREEYFSELNATKSAAAEAAAAKKAEGGAATKGKSKPKPKKKAGAEDPFASDDDESKEEEKKPSSKAAAKPASKGKKPALKKKVPADDFASDEDDEDGEAARKAEVKAKKAASAPTTRKRKESESDAESVEAAPKKKRGRA</sequence>
<reference evidence="3 4" key="1">
    <citation type="journal article" date="2015" name="Sci. Rep.">
        <title>Chromosome-level genome map provides insights into diverse defense mechanisms in the medicinal fungus Ganoderma sinense.</title>
        <authorList>
            <person name="Zhu Y."/>
            <person name="Xu J."/>
            <person name="Sun C."/>
            <person name="Zhou S."/>
            <person name="Xu H."/>
            <person name="Nelson D.R."/>
            <person name="Qian J."/>
            <person name="Song J."/>
            <person name="Luo H."/>
            <person name="Xiang L."/>
            <person name="Li Y."/>
            <person name="Xu Z."/>
            <person name="Ji A."/>
            <person name="Wang L."/>
            <person name="Lu S."/>
            <person name="Hayward A."/>
            <person name="Sun W."/>
            <person name="Li X."/>
            <person name="Schwartz D.C."/>
            <person name="Wang Y."/>
            <person name="Chen S."/>
        </authorList>
    </citation>
    <scope>NUCLEOTIDE SEQUENCE [LARGE SCALE GENOMIC DNA]</scope>
    <source>
        <strain evidence="3 4">ZZ0214-1</strain>
    </source>
</reference>
<feature type="region of interest" description="Disordered" evidence="2">
    <location>
        <begin position="270"/>
        <end position="387"/>
    </location>
</feature>
<evidence type="ECO:0000313" key="3">
    <source>
        <dbReference type="EMBL" id="PIL33417.1"/>
    </source>
</evidence>
<dbReference type="Pfam" id="PF08939">
    <property type="entry name" value="Bles03"/>
    <property type="match status" value="1"/>
</dbReference>
<feature type="compositionally biased region" description="Basic and acidic residues" evidence="2">
    <location>
        <begin position="345"/>
        <end position="354"/>
    </location>
</feature>
<dbReference type="AlphaFoldDB" id="A0A2G8SI67"/>
<evidence type="ECO:0000313" key="4">
    <source>
        <dbReference type="Proteomes" id="UP000230002"/>
    </source>
</evidence>
<accession>A0A2G8SI67</accession>
<feature type="compositionally biased region" description="Basic residues" evidence="2">
    <location>
        <begin position="319"/>
        <end position="329"/>
    </location>
</feature>
<dbReference type="SUPFAM" id="SSF55418">
    <property type="entry name" value="eIF4e-like"/>
    <property type="match status" value="1"/>
</dbReference>
<dbReference type="InterPro" id="IPR015034">
    <property type="entry name" value="Bles03"/>
</dbReference>
<comment type="caution">
    <text evidence="3">The sequence shown here is derived from an EMBL/GenBank/DDBJ whole genome shotgun (WGS) entry which is preliminary data.</text>
</comment>
<gene>
    <name evidence="3" type="ORF">GSI_04039</name>
</gene>
<protein>
    <submittedName>
        <fullName evidence="3">Uncharacterized protein</fullName>
    </submittedName>
</protein>
<name>A0A2G8SI67_9APHY</name>
<feature type="compositionally biased region" description="Acidic residues" evidence="2">
    <location>
        <begin position="335"/>
        <end position="344"/>
    </location>
</feature>
<organism evidence="3 4">
    <name type="scientific">Ganoderma sinense ZZ0214-1</name>
    <dbReference type="NCBI Taxonomy" id="1077348"/>
    <lineage>
        <taxon>Eukaryota</taxon>
        <taxon>Fungi</taxon>
        <taxon>Dikarya</taxon>
        <taxon>Basidiomycota</taxon>
        <taxon>Agaricomycotina</taxon>
        <taxon>Agaricomycetes</taxon>
        <taxon>Polyporales</taxon>
        <taxon>Polyporaceae</taxon>
        <taxon>Ganoderma</taxon>
    </lineage>
</organism>
<comment type="similarity">
    <text evidence="1">Belongs to the UPF0696 family.</text>
</comment>
<proteinExistence type="inferred from homology"/>
<dbReference type="Gene3D" id="3.30.760.10">
    <property type="entry name" value="RNA Cap, Translation Initiation Factor Eif4e"/>
    <property type="match status" value="1"/>
</dbReference>
<dbReference type="InterPro" id="IPR023398">
    <property type="entry name" value="TIF_eIF4e-like"/>
</dbReference>